<comment type="caution">
    <text evidence="3">The sequence shown here is derived from an EMBL/GenBank/DDBJ whole genome shotgun (WGS) entry which is preliminary data.</text>
</comment>
<organism evidence="3 4">
    <name type="scientific">Ramlibacter lithotrophicus</name>
    <dbReference type="NCBI Taxonomy" id="2606681"/>
    <lineage>
        <taxon>Bacteria</taxon>
        <taxon>Pseudomonadati</taxon>
        <taxon>Pseudomonadota</taxon>
        <taxon>Betaproteobacteria</taxon>
        <taxon>Burkholderiales</taxon>
        <taxon>Comamonadaceae</taxon>
        <taxon>Ramlibacter</taxon>
    </lineage>
</organism>
<evidence type="ECO:0000259" key="2">
    <source>
        <dbReference type="Pfam" id="PF02698"/>
    </source>
</evidence>
<dbReference type="InterPro" id="IPR003848">
    <property type="entry name" value="DUF218"/>
</dbReference>
<proteinExistence type="predicted"/>
<protein>
    <submittedName>
        <fullName evidence="3">YdcF family protein</fullName>
    </submittedName>
</protein>
<dbReference type="GO" id="GO:0000270">
    <property type="term" value="P:peptidoglycan metabolic process"/>
    <property type="evidence" value="ECO:0007669"/>
    <property type="project" value="TreeGrafter"/>
</dbReference>
<keyword evidence="4" id="KW-1185">Reference proteome</keyword>
<reference evidence="3 4" key="1">
    <citation type="journal article" date="2020" name="Nature">
        <title>Bacterial chemolithoautotrophy via manganese oxidation.</title>
        <authorList>
            <person name="Yu H."/>
            <person name="Leadbetter J.R."/>
        </authorList>
    </citation>
    <scope>NUCLEOTIDE SEQUENCE [LARGE SCALE GENOMIC DNA]</scope>
    <source>
        <strain evidence="3 4">RBP-1</strain>
    </source>
</reference>
<keyword evidence="1" id="KW-1133">Transmembrane helix</keyword>
<feature type="transmembrane region" description="Helical" evidence="1">
    <location>
        <begin position="37"/>
        <end position="57"/>
    </location>
</feature>
<dbReference type="Pfam" id="PF02698">
    <property type="entry name" value="DUF218"/>
    <property type="match status" value="1"/>
</dbReference>
<dbReference type="AlphaFoldDB" id="A0A7X6DID8"/>
<dbReference type="Proteomes" id="UP000521868">
    <property type="component" value="Unassembled WGS sequence"/>
</dbReference>
<dbReference type="EMBL" id="VTOX01000007">
    <property type="protein sequence ID" value="NKE67695.1"/>
    <property type="molecule type" value="Genomic_DNA"/>
</dbReference>
<gene>
    <name evidence="3" type="ORF">RAMLITH_17885</name>
</gene>
<evidence type="ECO:0000256" key="1">
    <source>
        <dbReference type="SAM" id="Phobius"/>
    </source>
</evidence>
<name>A0A7X6DID8_9BURK</name>
<keyword evidence="1" id="KW-0812">Transmembrane</keyword>
<dbReference type="GO" id="GO:0005886">
    <property type="term" value="C:plasma membrane"/>
    <property type="evidence" value="ECO:0007669"/>
    <property type="project" value="TreeGrafter"/>
</dbReference>
<dbReference type="PANTHER" id="PTHR30336">
    <property type="entry name" value="INNER MEMBRANE PROTEIN, PROBABLE PERMEASE"/>
    <property type="match status" value="1"/>
</dbReference>
<evidence type="ECO:0000313" key="4">
    <source>
        <dbReference type="Proteomes" id="UP000521868"/>
    </source>
</evidence>
<keyword evidence="1" id="KW-0472">Membrane</keyword>
<dbReference type="InterPro" id="IPR014729">
    <property type="entry name" value="Rossmann-like_a/b/a_fold"/>
</dbReference>
<evidence type="ECO:0000313" key="3">
    <source>
        <dbReference type="EMBL" id="NKE67695.1"/>
    </source>
</evidence>
<dbReference type="CDD" id="cd06259">
    <property type="entry name" value="YdcF-like"/>
    <property type="match status" value="1"/>
</dbReference>
<dbReference type="RefSeq" id="WP_168108826.1">
    <property type="nucleotide sequence ID" value="NZ_VTOX01000007.1"/>
</dbReference>
<sequence length="251" mass="26374">MLSKLVIAAISPLGTALLLGLAGLALATGASAVRRRAGLLLIAGALGWLAIWSLPVASDGLRGWLEEAAGSRAVEALPPAQALVVLGGSIRGARLPRRPYPDLGASADRLWHAARLHRAAKAPLLVLSGGTVHEGEAPEAQVMRLFLVELGVPPAAMVLEPASVTTAENAAFSARLLRQRGIRQVLLVTSALHMRRARALFEREGIGVIPAPTDHEIVDRPFRLLDMVPDAEALEGSGRAIKEIVGAWAGR</sequence>
<feature type="domain" description="DUF218" evidence="2">
    <location>
        <begin position="81"/>
        <end position="246"/>
    </location>
</feature>
<dbReference type="PANTHER" id="PTHR30336:SF4">
    <property type="entry name" value="ENVELOPE BIOGENESIS FACTOR ELYC"/>
    <property type="match status" value="1"/>
</dbReference>
<dbReference type="Gene3D" id="3.40.50.620">
    <property type="entry name" value="HUPs"/>
    <property type="match status" value="1"/>
</dbReference>
<accession>A0A7X6DID8</accession>
<dbReference type="GO" id="GO:0043164">
    <property type="term" value="P:Gram-negative-bacterium-type cell wall biogenesis"/>
    <property type="evidence" value="ECO:0007669"/>
    <property type="project" value="TreeGrafter"/>
</dbReference>
<dbReference type="InterPro" id="IPR051599">
    <property type="entry name" value="Cell_Envelope_Assoc"/>
</dbReference>